<dbReference type="Proteomes" id="UP001242480">
    <property type="component" value="Unassembled WGS sequence"/>
</dbReference>
<accession>A0ABU0JL91</accession>
<dbReference type="InterPro" id="IPR014388">
    <property type="entry name" value="3-oxoacid_CoA-transferase"/>
</dbReference>
<gene>
    <name evidence="4" type="ORF">QO011_007172</name>
</gene>
<dbReference type="InterPro" id="IPR037171">
    <property type="entry name" value="NagB/RpiA_transferase-like"/>
</dbReference>
<dbReference type="InterPro" id="IPR004165">
    <property type="entry name" value="CoA_trans_fam_I"/>
</dbReference>
<sequence length="515" mass="55232">MNLVGPSDLQTLLAGLPDGATVAISGAGGGLLEPEEALQAFERAFLATGRPRGITLVHALGMGDRKTTGTNRFAHEGMVRRVIGGHWIWSPAMLKLAQENRIEAYCLPSGVLTHLFREIGAGRPGLFTHVGLGTFCDPRLQGGRCNARATEPIVDLMQIDGQDVLRYRPFPVDVAVIRGTYADAHGNISAVEEPADLDSYPIALAAKHCGGIVVAQVREIVRDGRLRPREISVPGNLVDHVLVAPHQRQTYHGPYDLALAGLGPDAAFALPEPGEDLVRRIVALRGAEEMIEGATVNFGFGMSAGVAEEIVRRGQGGRYWFTIEQGIHGGQLLTGDLFGIAANPLAILSSAAQFDLYSGGLLDQTFLGLAEMDGQGNVNVSHFGGQISGPGGFIDISQGARKVVFCGSFDAKGARLSLNGEGLRIERHGEVRKLVRQVAGVTFSGPEALRRGQEVIYITERAVFRLTPDGVELTEVAPGIDIRADILDRMAFEPILREPRRMEQRHFASAEAVLA</sequence>
<comment type="catalytic activity">
    <reaction evidence="3">
        <text>an acyl-CoA + acetate = a carboxylate + acetyl-CoA</text>
        <dbReference type="Rhea" id="RHEA:13381"/>
        <dbReference type="ChEBI" id="CHEBI:29067"/>
        <dbReference type="ChEBI" id="CHEBI:30089"/>
        <dbReference type="ChEBI" id="CHEBI:57288"/>
        <dbReference type="ChEBI" id="CHEBI:58342"/>
        <dbReference type="EC" id="2.8.3.8"/>
    </reaction>
</comment>
<dbReference type="Pfam" id="PF01144">
    <property type="entry name" value="CoA_trans"/>
    <property type="match status" value="1"/>
</dbReference>
<dbReference type="SMART" id="SM00882">
    <property type="entry name" value="CoA_trans"/>
    <property type="match status" value="1"/>
</dbReference>
<comment type="function">
    <text evidence="3">CoA transferase having broad substrate specificity for short-chain acyl-CoA thioesters with the activity decreasing when the length of the carboxylic acid chain exceeds four carbons.</text>
</comment>
<evidence type="ECO:0000256" key="3">
    <source>
        <dbReference type="PIRNR" id="PIRNR000858"/>
    </source>
</evidence>
<dbReference type="Gene3D" id="3.40.1080.10">
    <property type="entry name" value="Glutaconate Coenzyme A-transferase"/>
    <property type="match status" value="2"/>
</dbReference>
<dbReference type="PANTHER" id="PTHR43293">
    <property type="entry name" value="ACETATE COA-TRANSFERASE YDIF"/>
    <property type="match status" value="1"/>
</dbReference>
<evidence type="ECO:0000256" key="2">
    <source>
        <dbReference type="ARBA" id="ARBA00022679"/>
    </source>
</evidence>
<proteinExistence type="inferred from homology"/>
<name>A0ABU0JL91_9HYPH</name>
<dbReference type="GO" id="GO:0016740">
    <property type="term" value="F:transferase activity"/>
    <property type="evidence" value="ECO:0007669"/>
    <property type="project" value="UniProtKB-KW"/>
</dbReference>
<keyword evidence="5" id="KW-1185">Reference proteome</keyword>
<reference evidence="4 5" key="1">
    <citation type="submission" date="2023-07" db="EMBL/GenBank/DDBJ databases">
        <title>Genomic Encyclopedia of Type Strains, Phase IV (KMG-IV): sequencing the most valuable type-strain genomes for metagenomic binning, comparative biology and taxonomic classification.</title>
        <authorList>
            <person name="Goeker M."/>
        </authorList>
    </citation>
    <scope>NUCLEOTIDE SEQUENCE [LARGE SCALE GENOMIC DNA]</scope>
    <source>
        <strain evidence="4 5">DSM 19619</strain>
    </source>
</reference>
<keyword evidence="2 3" id="KW-0808">Transferase</keyword>
<evidence type="ECO:0000313" key="5">
    <source>
        <dbReference type="Proteomes" id="UP001242480"/>
    </source>
</evidence>
<dbReference type="SUPFAM" id="SSF100950">
    <property type="entry name" value="NagB/RpiA/CoA transferase-like"/>
    <property type="match status" value="2"/>
</dbReference>
<dbReference type="PANTHER" id="PTHR43293:SF1">
    <property type="entry name" value="ACETATE COA-TRANSFERASE YDIF"/>
    <property type="match status" value="1"/>
</dbReference>
<dbReference type="EMBL" id="JAUSVX010000020">
    <property type="protein sequence ID" value="MDQ0474133.1"/>
    <property type="molecule type" value="Genomic_DNA"/>
</dbReference>
<dbReference type="RefSeq" id="WP_307283233.1">
    <property type="nucleotide sequence ID" value="NZ_JAUSVX010000020.1"/>
</dbReference>
<evidence type="ECO:0000313" key="4">
    <source>
        <dbReference type="EMBL" id="MDQ0474133.1"/>
    </source>
</evidence>
<dbReference type="PIRSF" id="PIRSF000858">
    <property type="entry name" value="SCOT-t"/>
    <property type="match status" value="1"/>
</dbReference>
<comment type="similarity">
    <text evidence="1 3">Belongs to the 3-oxoacid CoA-transferase family.</text>
</comment>
<protein>
    <recommendedName>
        <fullName evidence="3">Acetate CoA-transferase YdiF</fullName>
        <ecNumber evidence="3">2.8.3.8</ecNumber>
    </recommendedName>
</protein>
<comment type="caution">
    <text evidence="4">The sequence shown here is derived from an EMBL/GenBank/DDBJ whole genome shotgun (WGS) entry which is preliminary data.</text>
</comment>
<dbReference type="EC" id="2.8.3.8" evidence="3"/>
<organism evidence="4 5">
    <name type="scientific">Labrys wisconsinensis</name>
    <dbReference type="NCBI Taxonomy" id="425677"/>
    <lineage>
        <taxon>Bacteria</taxon>
        <taxon>Pseudomonadati</taxon>
        <taxon>Pseudomonadota</taxon>
        <taxon>Alphaproteobacteria</taxon>
        <taxon>Hyphomicrobiales</taxon>
        <taxon>Xanthobacteraceae</taxon>
        <taxon>Labrys</taxon>
    </lineage>
</organism>
<evidence type="ECO:0000256" key="1">
    <source>
        <dbReference type="ARBA" id="ARBA00007154"/>
    </source>
</evidence>